<dbReference type="EMBL" id="JARK01000066">
    <property type="protein sequence ID" value="EYC44258.1"/>
    <property type="molecule type" value="Genomic_DNA"/>
</dbReference>
<evidence type="ECO:0000313" key="2">
    <source>
        <dbReference type="Proteomes" id="UP000024635"/>
    </source>
</evidence>
<comment type="caution">
    <text evidence="1">The sequence shown here is derived from an EMBL/GenBank/DDBJ whole genome shotgun (WGS) entry which is preliminary data.</text>
</comment>
<proteinExistence type="predicted"/>
<reference evidence="2" key="1">
    <citation type="journal article" date="2015" name="Nat. Genet.">
        <title>The genome and transcriptome of the zoonotic hookworm Ancylostoma ceylanicum identify infection-specific gene families.</title>
        <authorList>
            <person name="Schwarz E.M."/>
            <person name="Hu Y."/>
            <person name="Antoshechkin I."/>
            <person name="Miller M.M."/>
            <person name="Sternberg P.W."/>
            <person name="Aroian R.V."/>
        </authorList>
    </citation>
    <scope>NUCLEOTIDE SEQUENCE</scope>
    <source>
        <strain evidence="2">HY135</strain>
    </source>
</reference>
<gene>
    <name evidence="1" type="primary">Acey_s0466.g1956</name>
    <name evidence="1" type="ORF">Y032_0466g1956</name>
</gene>
<accession>A0A016WZ06</accession>
<organism evidence="1 2">
    <name type="scientific">Ancylostoma ceylanicum</name>
    <dbReference type="NCBI Taxonomy" id="53326"/>
    <lineage>
        <taxon>Eukaryota</taxon>
        <taxon>Metazoa</taxon>
        <taxon>Ecdysozoa</taxon>
        <taxon>Nematoda</taxon>
        <taxon>Chromadorea</taxon>
        <taxon>Rhabditida</taxon>
        <taxon>Rhabditina</taxon>
        <taxon>Rhabditomorpha</taxon>
        <taxon>Strongyloidea</taxon>
        <taxon>Ancylostomatidae</taxon>
        <taxon>Ancylostomatinae</taxon>
        <taxon>Ancylostoma</taxon>
    </lineage>
</organism>
<sequence>MHRSRGAAQQTDGGCRRRVFFGTTVGSSPFLSTNGLSSPQPPVTTSCSGLSTPKTILPASLILDTARSPRCVSSATLHRLAHVLYDKQYGDVAVLTSSWTSSNMQD</sequence>
<protein>
    <submittedName>
        <fullName evidence="1">Uncharacterized protein</fullName>
    </submittedName>
</protein>
<keyword evidence="2" id="KW-1185">Reference proteome</keyword>
<dbReference type="AlphaFoldDB" id="A0A016WZ06"/>
<dbReference type="Proteomes" id="UP000024635">
    <property type="component" value="Unassembled WGS sequence"/>
</dbReference>
<name>A0A016WZ06_9BILA</name>
<evidence type="ECO:0000313" key="1">
    <source>
        <dbReference type="EMBL" id="EYC44258.1"/>
    </source>
</evidence>